<name>A0A0C3PVL0_PISTI</name>
<reference evidence="2 3" key="1">
    <citation type="submission" date="2014-04" db="EMBL/GenBank/DDBJ databases">
        <authorList>
            <consortium name="DOE Joint Genome Institute"/>
            <person name="Kuo A."/>
            <person name="Kohler A."/>
            <person name="Costa M.D."/>
            <person name="Nagy L.G."/>
            <person name="Floudas D."/>
            <person name="Copeland A."/>
            <person name="Barry K.W."/>
            <person name="Cichocki N."/>
            <person name="Veneault-Fourrey C."/>
            <person name="LaButti K."/>
            <person name="Lindquist E.A."/>
            <person name="Lipzen A."/>
            <person name="Lundell T."/>
            <person name="Morin E."/>
            <person name="Murat C."/>
            <person name="Sun H."/>
            <person name="Tunlid A."/>
            <person name="Henrissat B."/>
            <person name="Grigoriev I.V."/>
            <person name="Hibbett D.S."/>
            <person name="Martin F."/>
            <person name="Nordberg H.P."/>
            <person name="Cantor M.N."/>
            <person name="Hua S.X."/>
        </authorList>
    </citation>
    <scope>NUCLEOTIDE SEQUENCE [LARGE SCALE GENOMIC DNA]</scope>
    <source>
        <strain evidence="2 3">Marx 270</strain>
    </source>
</reference>
<feature type="non-terminal residue" evidence="2">
    <location>
        <position position="112"/>
    </location>
</feature>
<keyword evidence="1" id="KW-0472">Membrane</keyword>
<evidence type="ECO:0000313" key="3">
    <source>
        <dbReference type="Proteomes" id="UP000054217"/>
    </source>
</evidence>
<dbReference type="HOGENOM" id="CLU_2151792_0_0_1"/>
<gene>
    <name evidence="2" type="ORF">M404DRAFT_992881</name>
</gene>
<evidence type="ECO:0000256" key="1">
    <source>
        <dbReference type="SAM" id="Phobius"/>
    </source>
</evidence>
<accession>A0A0C3PVL0</accession>
<proteinExistence type="predicted"/>
<dbReference type="InParanoid" id="A0A0C3PVL0"/>
<keyword evidence="3" id="KW-1185">Reference proteome</keyword>
<keyword evidence="1" id="KW-0812">Transmembrane</keyword>
<sequence>MPPSSYGIPGKLAVNLILSEATLLNLPLDLGRSQQRREHQMIPLLSHPPPFHILACLVDPDAYFAALPFRTTPSAGSRDLYSSDSKSRESPFSALTLLVSLAPFFYLRVFFW</sequence>
<reference evidence="3" key="2">
    <citation type="submission" date="2015-01" db="EMBL/GenBank/DDBJ databases">
        <title>Evolutionary Origins and Diversification of the Mycorrhizal Mutualists.</title>
        <authorList>
            <consortium name="DOE Joint Genome Institute"/>
            <consortium name="Mycorrhizal Genomics Consortium"/>
            <person name="Kohler A."/>
            <person name="Kuo A."/>
            <person name="Nagy L.G."/>
            <person name="Floudas D."/>
            <person name="Copeland A."/>
            <person name="Barry K.W."/>
            <person name="Cichocki N."/>
            <person name="Veneault-Fourrey C."/>
            <person name="LaButti K."/>
            <person name="Lindquist E.A."/>
            <person name="Lipzen A."/>
            <person name="Lundell T."/>
            <person name="Morin E."/>
            <person name="Murat C."/>
            <person name="Riley R."/>
            <person name="Ohm R."/>
            <person name="Sun H."/>
            <person name="Tunlid A."/>
            <person name="Henrissat B."/>
            <person name="Grigoriev I.V."/>
            <person name="Hibbett D.S."/>
            <person name="Martin F."/>
        </authorList>
    </citation>
    <scope>NUCLEOTIDE SEQUENCE [LARGE SCALE GENOMIC DNA]</scope>
    <source>
        <strain evidence="3">Marx 270</strain>
    </source>
</reference>
<dbReference type="EMBL" id="KN831946">
    <property type="protein sequence ID" value="KIO13316.1"/>
    <property type="molecule type" value="Genomic_DNA"/>
</dbReference>
<feature type="transmembrane region" description="Helical" evidence="1">
    <location>
        <begin position="92"/>
        <end position="111"/>
    </location>
</feature>
<dbReference type="AlphaFoldDB" id="A0A0C3PVL0"/>
<evidence type="ECO:0000313" key="2">
    <source>
        <dbReference type="EMBL" id="KIO13316.1"/>
    </source>
</evidence>
<keyword evidence="1" id="KW-1133">Transmembrane helix</keyword>
<protein>
    <submittedName>
        <fullName evidence="2">Uncharacterized protein</fullName>
    </submittedName>
</protein>
<organism evidence="2 3">
    <name type="scientific">Pisolithus tinctorius Marx 270</name>
    <dbReference type="NCBI Taxonomy" id="870435"/>
    <lineage>
        <taxon>Eukaryota</taxon>
        <taxon>Fungi</taxon>
        <taxon>Dikarya</taxon>
        <taxon>Basidiomycota</taxon>
        <taxon>Agaricomycotina</taxon>
        <taxon>Agaricomycetes</taxon>
        <taxon>Agaricomycetidae</taxon>
        <taxon>Boletales</taxon>
        <taxon>Sclerodermatineae</taxon>
        <taxon>Pisolithaceae</taxon>
        <taxon>Pisolithus</taxon>
    </lineage>
</organism>
<dbReference type="Proteomes" id="UP000054217">
    <property type="component" value="Unassembled WGS sequence"/>
</dbReference>